<dbReference type="STRING" id="862908.BMS_3018"/>
<protein>
    <recommendedName>
        <fullName evidence="3">ATP-grasp domain-containing protein</fullName>
    </recommendedName>
</protein>
<dbReference type="SUPFAM" id="SSF56059">
    <property type="entry name" value="Glutathione synthetase ATP-binding domain-like"/>
    <property type="match status" value="1"/>
</dbReference>
<organism evidence="1 2">
    <name type="scientific">Halobacteriovorax marinus (strain ATCC BAA-682 / DSM 15412 / SJ)</name>
    <name type="common">Bacteriovorax marinus</name>
    <dbReference type="NCBI Taxonomy" id="862908"/>
    <lineage>
        <taxon>Bacteria</taxon>
        <taxon>Pseudomonadati</taxon>
        <taxon>Bdellovibrionota</taxon>
        <taxon>Bacteriovoracia</taxon>
        <taxon>Bacteriovoracales</taxon>
        <taxon>Halobacteriovoraceae</taxon>
        <taxon>Halobacteriovorax</taxon>
    </lineage>
</organism>
<proteinExistence type="predicted"/>
<keyword evidence="2" id="KW-1185">Reference proteome</keyword>
<dbReference type="HOGENOM" id="CLU_846669_0_0_7"/>
<dbReference type="EMBL" id="FQ312005">
    <property type="protein sequence ID" value="CBW27780.1"/>
    <property type="molecule type" value="Genomic_DNA"/>
</dbReference>
<dbReference type="OrthoDB" id="5291617at2"/>
<dbReference type="Proteomes" id="UP000008963">
    <property type="component" value="Chromosome"/>
</dbReference>
<evidence type="ECO:0000313" key="2">
    <source>
        <dbReference type="Proteomes" id="UP000008963"/>
    </source>
</evidence>
<reference evidence="2" key="1">
    <citation type="journal article" date="2013" name="ISME J.">
        <title>A small predatory core genome in the divergent marine Bacteriovorax marinus SJ and the terrestrial Bdellovibrio bacteriovorus.</title>
        <authorList>
            <person name="Crossman L.C."/>
            <person name="Chen H."/>
            <person name="Cerdeno-Tarraga A.M."/>
            <person name="Brooks K."/>
            <person name="Quail M.A."/>
            <person name="Pineiro S.A."/>
            <person name="Hobley L."/>
            <person name="Sockett R.E."/>
            <person name="Bentley S.D."/>
            <person name="Parkhill J."/>
            <person name="Williams H.N."/>
            <person name="Stine O.C."/>
        </authorList>
    </citation>
    <scope>NUCLEOTIDE SEQUENCE [LARGE SCALE GENOMIC DNA]</scope>
    <source>
        <strain evidence="2">ATCC BAA-682 / DSM 15412 / SJ</strain>
    </source>
</reference>
<dbReference type="PATRIC" id="fig|862908.3.peg.2886"/>
<dbReference type="RefSeq" id="WP_014245551.1">
    <property type="nucleotide sequence ID" value="NC_016620.1"/>
</dbReference>
<dbReference type="KEGG" id="bmx:BMS_3018"/>
<gene>
    <name evidence="1" type="ordered locus">BMS_3018</name>
</gene>
<evidence type="ECO:0000313" key="1">
    <source>
        <dbReference type="EMBL" id="CBW27780.1"/>
    </source>
</evidence>
<evidence type="ECO:0008006" key="3">
    <source>
        <dbReference type="Google" id="ProtNLM"/>
    </source>
</evidence>
<sequence length="328" mass="38430">MEEVNYILNFDYESSLAGKSFKLKGSNWFDHIFFFINQEANASLNSTYPFDEDYLNYLKELGVVSTKIRRADNPTNWWGKKIDLPVEKYFNSKITMTELGLREGWIPVQSTIDIEQARSEFELPLIARDEWGFSGRGVKIIRDERDFDSVKNRSVFSSYVKKIRDYGITFDLIHDDFFIVENFIDSRGQFKGGTLRSVDESIGEKNLEKLILIRNKLKDLGATDSVQIDTFTFDKGFHPFVEVNYRRTMGQMVYSLKRYFDERNIYWLLMTNKKKKSFKDIQEGLKKYPFKTVLLSPADHFLSIALLSEKELNISNEISKLEEFIGQI</sequence>
<accession>E1WZ92</accession>
<dbReference type="AlphaFoldDB" id="E1WZ92"/>
<name>E1WZ92_HALMS</name>